<dbReference type="InterPro" id="IPR013087">
    <property type="entry name" value="Znf_C2H2_type"/>
</dbReference>
<keyword evidence="5 11" id="KW-0863">Zinc-finger</keyword>
<evidence type="ECO:0000256" key="1">
    <source>
        <dbReference type="ARBA" id="ARBA00004123"/>
    </source>
</evidence>
<keyword evidence="3" id="KW-0479">Metal-binding</keyword>
<evidence type="ECO:0000313" key="15">
    <source>
        <dbReference type="Proteomes" id="UP001176941"/>
    </source>
</evidence>
<feature type="domain" description="KRAB" evidence="13">
    <location>
        <begin position="6"/>
        <end position="77"/>
    </location>
</feature>
<evidence type="ECO:0000259" key="13">
    <source>
        <dbReference type="PROSITE" id="PS50805"/>
    </source>
</evidence>
<evidence type="ECO:0000256" key="7">
    <source>
        <dbReference type="ARBA" id="ARBA00023015"/>
    </source>
</evidence>
<dbReference type="PROSITE" id="PS50157">
    <property type="entry name" value="ZINC_FINGER_C2H2_2"/>
    <property type="match status" value="4"/>
</dbReference>
<comment type="subcellular location">
    <subcellularLocation>
        <location evidence="1">Nucleus</location>
    </subcellularLocation>
</comment>
<dbReference type="SMART" id="SM00355">
    <property type="entry name" value="ZnF_C2H2"/>
    <property type="match status" value="4"/>
</dbReference>
<dbReference type="EMBL" id="OX459956">
    <property type="protein sequence ID" value="CAI9161705.1"/>
    <property type="molecule type" value="Genomic_DNA"/>
</dbReference>
<dbReference type="SMART" id="SM00349">
    <property type="entry name" value="KRAB"/>
    <property type="match status" value="1"/>
</dbReference>
<dbReference type="PANTHER" id="PTHR24384:SF235">
    <property type="entry name" value="ZINC FINGER PROTEIN 519"/>
    <property type="match status" value="1"/>
</dbReference>
<comment type="similarity">
    <text evidence="2">Belongs to the krueppel C2H2-type zinc-finger protein family.</text>
</comment>
<keyword evidence="4" id="KW-0677">Repeat</keyword>
<evidence type="ECO:0000256" key="2">
    <source>
        <dbReference type="ARBA" id="ARBA00006991"/>
    </source>
</evidence>
<keyword evidence="6" id="KW-0862">Zinc</keyword>
<dbReference type="Pfam" id="PF01352">
    <property type="entry name" value="KRAB"/>
    <property type="match status" value="1"/>
</dbReference>
<evidence type="ECO:0000256" key="4">
    <source>
        <dbReference type="ARBA" id="ARBA00022737"/>
    </source>
</evidence>
<dbReference type="CDD" id="cd07765">
    <property type="entry name" value="KRAB_A-box"/>
    <property type="match status" value="1"/>
</dbReference>
<dbReference type="InterPro" id="IPR036236">
    <property type="entry name" value="Znf_C2H2_sf"/>
</dbReference>
<dbReference type="Pfam" id="PF00096">
    <property type="entry name" value="zf-C2H2"/>
    <property type="match status" value="4"/>
</dbReference>
<feature type="domain" description="C2H2-type" evidence="12">
    <location>
        <begin position="199"/>
        <end position="226"/>
    </location>
</feature>
<evidence type="ECO:0000259" key="12">
    <source>
        <dbReference type="PROSITE" id="PS50157"/>
    </source>
</evidence>
<feature type="domain" description="C2H2-type" evidence="12">
    <location>
        <begin position="171"/>
        <end position="198"/>
    </location>
</feature>
<keyword evidence="15" id="KW-1185">Reference proteome</keyword>
<dbReference type="SUPFAM" id="SSF57667">
    <property type="entry name" value="beta-beta-alpha zinc fingers"/>
    <property type="match status" value="3"/>
</dbReference>
<evidence type="ECO:0000256" key="9">
    <source>
        <dbReference type="ARBA" id="ARBA00023163"/>
    </source>
</evidence>
<dbReference type="Gene3D" id="6.10.140.140">
    <property type="match status" value="1"/>
</dbReference>
<dbReference type="Gene3D" id="3.30.160.60">
    <property type="entry name" value="Classic Zinc Finger"/>
    <property type="match status" value="4"/>
</dbReference>
<evidence type="ECO:0000256" key="5">
    <source>
        <dbReference type="ARBA" id="ARBA00022771"/>
    </source>
</evidence>
<dbReference type="InterPro" id="IPR036051">
    <property type="entry name" value="KRAB_dom_sf"/>
</dbReference>
<evidence type="ECO:0000256" key="3">
    <source>
        <dbReference type="ARBA" id="ARBA00022723"/>
    </source>
</evidence>
<dbReference type="InterPro" id="IPR050752">
    <property type="entry name" value="C2H2-ZF_domain"/>
</dbReference>
<feature type="domain" description="C2H2-type" evidence="12">
    <location>
        <begin position="255"/>
        <end position="282"/>
    </location>
</feature>
<dbReference type="Proteomes" id="UP001176941">
    <property type="component" value="Chromosome 20"/>
</dbReference>
<organism evidence="14 15">
    <name type="scientific">Rangifer tarandus platyrhynchus</name>
    <name type="common">Svalbard reindeer</name>
    <dbReference type="NCBI Taxonomy" id="3082113"/>
    <lineage>
        <taxon>Eukaryota</taxon>
        <taxon>Metazoa</taxon>
        <taxon>Chordata</taxon>
        <taxon>Craniata</taxon>
        <taxon>Vertebrata</taxon>
        <taxon>Euteleostomi</taxon>
        <taxon>Mammalia</taxon>
        <taxon>Eutheria</taxon>
        <taxon>Laurasiatheria</taxon>
        <taxon>Artiodactyla</taxon>
        <taxon>Ruminantia</taxon>
        <taxon>Pecora</taxon>
        <taxon>Cervidae</taxon>
        <taxon>Odocoileinae</taxon>
        <taxon>Rangifer</taxon>
    </lineage>
</organism>
<dbReference type="PROSITE" id="PS00028">
    <property type="entry name" value="ZINC_FINGER_C2H2_1"/>
    <property type="match status" value="4"/>
</dbReference>
<dbReference type="SUPFAM" id="SSF109640">
    <property type="entry name" value="KRAB domain (Kruppel-associated box)"/>
    <property type="match status" value="1"/>
</dbReference>
<feature type="domain" description="C2H2-type" evidence="12">
    <location>
        <begin position="227"/>
        <end position="254"/>
    </location>
</feature>
<gene>
    <name evidence="14" type="ORF">MRATA1EN1_LOCUS10667</name>
</gene>
<evidence type="ECO:0008006" key="16">
    <source>
        <dbReference type="Google" id="ProtNLM"/>
    </source>
</evidence>
<dbReference type="PROSITE" id="PS50805">
    <property type="entry name" value="KRAB"/>
    <property type="match status" value="1"/>
</dbReference>
<accession>A0ABN8YKV1</accession>
<evidence type="ECO:0000313" key="14">
    <source>
        <dbReference type="EMBL" id="CAI9161705.1"/>
    </source>
</evidence>
<keyword evidence="7" id="KW-0805">Transcription regulation</keyword>
<evidence type="ECO:0000256" key="8">
    <source>
        <dbReference type="ARBA" id="ARBA00023125"/>
    </source>
</evidence>
<dbReference type="InterPro" id="IPR001909">
    <property type="entry name" value="KRAB"/>
</dbReference>
<reference evidence="14" key="1">
    <citation type="submission" date="2023-04" db="EMBL/GenBank/DDBJ databases">
        <authorList>
            <consortium name="ELIXIR-Norway"/>
        </authorList>
    </citation>
    <scope>NUCLEOTIDE SEQUENCE [LARGE SCALE GENOMIC DNA]</scope>
</reference>
<keyword evidence="9" id="KW-0804">Transcription</keyword>
<evidence type="ECO:0000256" key="10">
    <source>
        <dbReference type="ARBA" id="ARBA00023242"/>
    </source>
</evidence>
<keyword evidence="10" id="KW-0539">Nucleus</keyword>
<keyword evidence="8" id="KW-0238">DNA-binding</keyword>
<sequence length="290" mass="34253">MAHGLVMFKDVAIDVSQEEWECLNPAQRNLYKDVMLENYSNLVSLGLSVSKPAVITSLEQGKEPWMVLREVTGERCPDLVSKCEPKKLSPKRNIYETESSQWVITDPFKNHSPKKSIFRDIQACKNQFERQQGKQEGYFRQFVINHEHMPTFRHRSPITIHQRLHTHKKPYECKECGKAFNYGSELILHQRIHTGEKPYECKECGKAFRQRSQLTQHQRLHTGEKPYECKQCGKAFIRGFQLTEHLRLHTGEKPYECKECGKTFRHRSHLTIHQRIHTVHEMTLQRIFQR</sequence>
<dbReference type="PANTHER" id="PTHR24384">
    <property type="entry name" value="FINGER PUTATIVE TRANSCRIPTION FACTOR FAMILY-RELATED"/>
    <property type="match status" value="1"/>
</dbReference>
<name>A0ABN8YKV1_RANTA</name>
<protein>
    <recommendedName>
        <fullName evidence="16">Zinc finger protein 461</fullName>
    </recommendedName>
</protein>
<evidence type="ECO:0000256" key="11">
    <source>
        <dbReference type="PROSITE-ProRule" id="PRU00042"/>
    </source>
</evidence>
<evidence type="ECO:0000256" key="6">
    <source>
        <dbReference type="ARBA" id="ARBA00022833"/>
    </source>
</evidence>
<proteinExistence type="inferred from homology"/>